<dbReference type="SUPFAM" id="SSF52047">
    <property type="entry name" value="RNI-like"/>
    <property type="match status" value="1"/>
</dbReference>
<protein>
    <recommendedName>
        <fullName evidence="3">F-box domain-containing protein</fullName>
    </recommendedName>
</protein>
<dbReference type="Gene3D" id="3.80.10.10">
    <property type="entry name" value="Ribonuclease Inhibitor"/>
    <property type="match status" value="1"/>
</dbReference>
<proteinExistence type="predicted"/>
<dbReference type="OrthoDB" id="4024240at2759"/>
<name>A0A2P7YNK7_9ASCO</name>
<comment type="caution">
    <text evidence="1">The sequence shown here is derived from an EMBL/GenBank/DDBJ whole genome shotgun (WGS) entry which is preliminary data.</text>
</comment>
<dbReference type="InterPro" id="IPR032675">
    <property type="entry name" value="LRR_dom_sf"/>
</dbReference>
<gene>
    <name evidence="1" type="ORF">C7M61_003262</name>
</gene>
<keyword evidence="2" id="KW-1185">Reference proteome</keyword>
<dbReference type="Proteomes" id="UP000241107">
    <property type="component" value="Unassembled WGS sequence"/>
</dbReference>
<evidence type="ECO:0000313" key="1">
    <source>
        <dbReference type="EMBL" id="PSK37558.1"/>
    </source>
</evidence>
<reference evidence="1 2" key="1">
    <citation type="submission" date="2018-03" db="EMBL/GenBank/DDBJ databases">
        <title>Candida pseudohaemulonii genome assembly and annotation.</title>
        <authorList>
            <person name="Munoz J.F."/>
            <person name="Gade L.G."/>
            <person name="Chow N.A."/>
            <person name="Litvintseva A.P."/>
            <person name="Loparev V.N."/>
            <person name="Cuomo C.A."/>
        </authorList>
    </citation>
    <scope>NUCLEOTIDE SEQUENCE [LARGE SCALE GENOMIC DNA]</scope>
    <source>
        <strain evidence="1 2">B12108</strain>
    </source>
</reference>
<dbReference type="RefSeq" id="XP_024713093.1">
    <property type="nucleotide sequence ID" value="XM_024858606.1"/>
</dbReference>
<accession>A0A2P7YNK7</accession>
<dbReference type="VEuPathDB" id="FungiDB:C7M61_003262"/>
<dbReference type="AlphaFoldDB" id="A0A2P7YNK7"/>
<dbReference type="EMBL" id="PYFQ01000008">
    <property type="protein sequence ID" value="PSK37558.1"/>
    <property type="molecule type" value="Genomic_DNA"/>
</dbReference>
<organism evidence="1 2">
    <name type="scientific">Candidozyma pseudohaemuli</name>
    <dbReference type="NCBI Taxonomy" id="418784"/>
    <lineage>
        <taxon>Eukaryota</taxon>
        <taxon>Fungi</taxon>
        <taxon>Dikarya</taxon>
        <taxon>Ascomycota</taxon>
        <taxon>Saccharomycotina</taxon>
        <taxon>Pichiomycetes</taxon>
        <taxon>Metschnikowiaceae</taxon>
        <taxon>Candidozyma</taxon>
    </lineage>
</organism>
<evidence type="ECO:0008006" key="3">
    <source>
        <dbReference type="Google" id="ProtNLM"/>
    </source>
</evidence>
<sequence length="565" mass="64694">MAFLLDVPVGYSKNPIEPHHTPTKSFTPTLLPPSSSILDGLPHEIRSLVAVYLNQHDTLNLALTCKELAAACLPRLYHTIIVDANYTEFSKEYDLSSTYIKLLYSFKKLIQRYNQQFPIHVILVVSLPDSTNIYDISVNEQLLSFFLRLECLHSLSWLLDNFKLEYLKRLPSQELVQQLDLNIKFSNYLGELTSDCPYFHFNNLKDFHIRPFYNQSRLVKIIDSLLVCADANAVERNLHSLRLSRFDKDTNAVLPSPRELDTALWETAAREGLFASQAREYELGTLQAVFKKSKLQHVSLSLSELCLNDFLVCEKDAQLLASATDLTRLRRLELKNVSEYRQAQLEETLPGFLGTLAPLLTGLTHLNLDYRETRRDSVPMVLGSCPNLHELDLVIRMNEIKAQHVDLEELYSDYAMKLLEQTKLTKLLVELREENSFCDVAQPTPTALIHGIQKLRQLLALRLNPSDSSHGVEEFLLLLRSLTSLEVLDVFGTRAGGAPHMALGAVHPNVYDEWFKVQHVAFLYGETQKLLRYVRINKCIFEYTGTAEPRDEIDRWFEGRVRVGD</sequence>
<dbReference type="GeneID" id="36566651"/>
<evidence type="ECO:0000313" key="2">
    <source>
        <dbReference type="Proteomes" id="UP000241107"/>
    </source>
</evidence>